<accession>A0ABX5T2R5</accession>
<protein>
    <submittedName>
        <fullName evidence="2">Uncharacterized protein</fullName>
    </submittedName>
</protein>
<sequence>MFFGFVARLSNLITFCLQLKGKLFYYGVFLFFPATYIVRGILAVNFDLFHNKLEGFNVFYGFKFFN</sequence>
<evidence type="ECO:0000313" key="2">
    <source>
        <dbReference type="EMBL" id="QBX80757.1"/>
    </source>
</evidence>
<keyword evidence="1" id="KW-0812">Transmembrane</keyword>
<keyword evidence="1" id="KW-0472">Membrane</keyword>
<evidence type="ECO:0000256" key="1">
    <source>
        <dbReference type="SAM" id="Phobius"/>
    </source>
</evidence>
<keyword evidence="1" id="KW-1133">Transmembrane helix</keyword>
<reference evidence="2 3" key="1">
    <citation type="submission" date="2019-03" db="EMBL/GenBank/DDBJ databases">
        <title>Complete genome sequence of Citrobacter sp. SNU WT2 isolated from diseased rainbow trout.</title>
        <authorList>
            <person name="Oh W.T."/>
            <person name="Park S.C."/>
        </authorList>
    </citation>
    <scope>NUCLEOTIDE SEQUENCE [LARGE SCALE GENOMIC DNA]</scope>
    <source>
        <strain evidence="2 3">SNU WT2</strain>
    </source>
</reference>
<evidence type="ECO:0000313" key="3">
    <source>
        <dbReference type="Proteomes" id="UP000296284"/>
    </source>
</evidence>
<gene>
    <name evidence="2" type="ORF">E4Z61_10480</name>
</gene>
<dbReference type="Proteomes" id="UP000296284">
    <property type="component" value="Chromosome"/>
</dbReference>
<keyword evidence="3" id="KW-1185">Reference proteome</keyword>
<feature type="transmembrane region" description="Helical" evidence="1">
    <location>
        <begin position="23"/>
        <end position="42"/>
    </location>
</feature>
<dbReference type="EMBL" id="CP038469">
    <property type="protein sequence ID" value="QBX80757.1"/>
    <property type="molecule type" value="Genomic_DNA"/>
</dbReference>
<proteinExistence type="predicted"/>
<organism evidence="2 3">
    <name type="scientific">Citrobacter tructae</name>
    <dbReference type="NCBI Taxonomy" id="2562449"/>
    <lineage>
        <taxon>Bacteria</taxon>
        <taxon>Pseudomonadati</taxon>
        <taxon>Pseudomonadota</taxon>
        <taxon>Gammaproteobacteria</taxon>
        <taxon>Enterobacterales</taxon>
        <taxon>Enterobacteriaceae</taxon>
        <taxon>Citrobacter</taxon>
    </lineage>
</organism>
<name>A0ABX5T2R5_9ENTR</name>